<dbReference type="SUPFAM" id="SSF53098">
    <property type="entry name" value="Ribonuclease H-like"/>
    <property type="match status" value="1"/>
</dbReference>
<dbReference type="AlphaFoldDB" id="A0AAD5XR13"/>
<dbReference type="GO" id="GO:0003676">
    <property type="term" value="F:nucleic acid binding"/>
    <property type="evidence" value="ECO:0007669"/>
    <property type="project" value="InterPro"/>
</dbReference>
<dbReference type="InterPro" id="IPR002156">
    <property type="entry name" value="RNaseH_domain"/>
</dbReference>
<organism evidence="2 3">
    <name type="scientific">Geranomyces variabilis</name>
    <dbReference type="NCBI Taxonomy" id="109894"/>
    <lineage>
        <taxon>Eukaryota</taxon>
        <taxon>Fungi</taxon>
        <taxon>Fungi incertae sedis</taxon>
        <taxon>Chytridiomycota</taxon>
        <taxon>Chytridiomycota incertae sedis</taxon>
        <taxon>Chytridiomycetes</taxon>
        <taxon>Spizellomycetales</taxon>
        <taxon>Powellomycetaceae</taxon>
        <taxon>Geranomyces</taxon>
    </lineage>
</organism>
<dbReference type="EMBL" id="JADGJQ010000001">
    <property type="protein sequence ID" value="KAJ3185410.1"/>
    <property type="molecule type" value="Genomic_DNA"/>
</dbReference>
<dbReference type="Pfam" id="PF13456">
    <property type="entry name" value="RVT_3"/>
    <property type="match status" value="1"/>
</dbReference>
<sequence length="292" mass="32188">MLEQAQVTHVTLDFNGSCVPNPGQGGCGAVAYEEAGAALMTVADFPGSLQNTTNFTSAYTALLLGLRKLLKVCADTLQDPYNISLDVRSDYEVVIKQLRRENGVKALHLQVYYAIVTGLLSRFRSFTATKITSKENSWAHKLAQQGAGVSVSIDGTVINASTTNIDSVRGGAVSMIDAKFLKSLRIQGGTDALRLLEDYDSFSYVRAREAIYYILGELPTLSFRFTNDTASSKLYVLSPVYVVDRLPVPLHIHYDEQKMTMPLGVSQFTKTSFPGYEDHPHWKTADVPFPWT</sequence>
<name>A0AAD5XR13_9FUNG</name>
<feature type="domain" description="RNase H type-1" evidence="1">
    <location>
        <begin position="14"/>
        <end position="145"/>
    </location>
</feature>
<gene>
    <name evidence="2" type="ORF">HDU87_000029</name>
</gene>
<dbReference type="InterPro" id="IPR036397">
    <property type="entry name" value="RNaseH_sf"/>
</dbReference>
<accession>A0AAD5XR13</accession>
<evidence type="ECO:0000313" key="2">
    <source>
        <dbReference type="EMBL" id="KAJ3185410.1"/>
    </source>
</evidence>
<evidence type="ECO:0000259" key="1">
    <source>
        <dbReference type="Pfam" id="PF13456"/>
    </source>
</evidence>
<dbReference type="Gene3D" id="3.30.420.10">
    <property type="entry name" value="Ribonuclease H-like superfamily/Ribonuclease H"/>
    <property type="match status" value="1"/>
</dbReference>
<keyword evidence="3" id="KW-1185">Reference proteome</keyword>
<dbReference type="InterPro" id="IPR012337">
    <property type="entry name" value="RNaseH-like_sf"/>
</dbReference>
<evidence type="ECO:0000313" key="3">
    <source>
        <dbReference type="Proteomes" id="UP001212152"/>
    </source>
</evidence>
<protein>
    <recommendedName>
        <fullName evidence="1">RNase H type-1 domain-containing protein</fullName>
    </recommendedName>
</protein>
<proteinExistence type="predicted"/>
<comment type="caution">
    <text evidence="2">The sequence shown here is derived from an EMBL/GenBank/DDBJ whole genome shotgun (WGS) entry which is preliminary data.</text>
</comment>
<dbReference type="Proteomes" id="UP001212152">
    <property type="component" value="Unassembled WGS sequence"/>
</dbReference>
<dbReference type="GO" id="GO:0004523">
    <property type="term" value="F:RNA-DNA hybrid ribonuclease activity"/>
    <property type="evidence" value="ECO:0007669"/>
    <property type="project" value="InterPro"/>
</dbReference>
<reference evidence="2" key="1">
    <citation type="submission" date="2020-05" db="EMBL/GenBank/DDBJ databases">
        <title>Phylogenomic resolution of chytrid fungi.</title>
        <authorList>
            <person name="Stajich J.E."/>
            <person name="Amses K."/>
            <person name="Simmons R."/>
            <person name="Seto K."/>
            <person name="Myers J."/>
            <person name="Bonds A."/>
            <person name="Quandt C.A."/>
            <person name="Barry K."/>
            <person name="Liu P."/>
            <person name="Grigoriev I."/>
            <person name="Longcore J.E."/>
            <person name="James T.Y."/>
        </authorList>
    </citation>
    <scope>NUCLEOTIDE SEQUENCE</scope>
    <source>
        <strain evidence="2">JEL0379</strain>
    </source>
</reference>